<dbReference type="AlphaFoldDB" id="A0A840FBR9"/>
<gene>
    <name evidence="1" type="ORF">BKA16_004122</name>
</gene>
<dbReference type="Proteomes" id="UP000551501">
    <property type="component" value="Unassembled WGS sequence"/>
</dbReference>
<sequence length="276" mass="28380">MTSGGDRTLPVLAPGTPVLARLDSGVHVGCDPTSAVVLRPPAGVDPRAVADLLQSIRVPVSYREIAKRVRAAGLDAASFRALLEPLVATGKAALPCPRRPLPVHVSGTGDLAAGLAAALRSAGHDVDDVDRGTGLVVLVDRPVPDPTQIAALMEAGTPHLSVHLRDGVGVVGPLVLPGMSSCLHCIDLHRADLDPQWPVLAASLSRMSGSAPATVRQATVATAVAHVDEIVALRTSGSPGLPTAVGRTFEYAVGPTRMSSHVIAPHARCGYCRGQL</sequence>
<dbReference type="EMBL" id="JACIFP010000001">
    <property type="protein sequence ID" value="MBB4137570.1"/>
    <property type="molecule type" value="Genomic_DNA"/>
</dbReference>
<accession>A0A840FBR9</accession>
<keyword evidence="2" id="KW-1185">Reference proteome</keyword>
<comment type="caution">
    <text evidence="1">The sequence shown here is derived from an EMBL/GenBank/DDBJ whole genome shotgun (WGS) entry which is preliminary data.</text>
</comment>
<evidence type="ECO:0000313" key="2">
    <source>
        <dbReference type="Proteomes" id="UP000551501"/>
    </source>
</evidence>
<evidence type="ECO:0000313" key="1">
    <source>
        <dbReference type="EMBL" id="MBB4137570.1"/>
    </source>
</evidence>
<reference evidence="1 2" key="1">
    <citation type="submission" date="2020-08" db="EMBL/GenBank/DDBJ databases">
        <title>Sequencing the genomes of 1000 actinobacteria strains.</title>
        <authorList>
            <person name="Klenk H.-P."/>
        </authorList>
    </citation>
    <scope>NUCLEOTIDE SEQUENCE [LARGE SCALE GENOMIC DNA]</scope>
    <source>
        <strain evidence="1 2">DSM 45298</strain>
    </source>
</reference>
<proteinExistence type="predicted"/>
<dbReference type="Gene3D" id="3.40.50.720">
    <property type="entry name" value="NAD(P)-binding Rossmann-like Domain"/>
    <property type="match status" value="1"/>
</dbReference>
<protein>
    <submittedName>
        <fullName evidence="1">Bacteriocin biosynthesis cyclodehydratase domain-containing protein</fullName>
    </submittedName>
</protein>
<name>A0A840FBR9_9ACTN</name>
<organism evidence="1 2">
    <name type="scientific">Gordonia humi</name>
    <dbReference type="NCBI Taxonomy" id="686429"/>
    <lineage>
        <taxon>Bacteria</taxon>
        <taxon>Bacillati</taxon>
        <taxon>Actinomycetota</taxon>
        <taxon>Actinomycetes</taxon>
        <taxon>Mycobacteriales</taxon>
        <taxon>Gordoniaceae</taxon>
        <taxon>Gordonia</taxon>
    </lineage>
</organism>
<dbReference type="RefSeq" id="WP_183372417.1">
    <property type="nucleotide sequence ID" value="NZ_BAABHL010000130.1"/>
</dbReference>